<dbReference type="OrthoDB" id="536189at2759"/>
<keyword evidence="2" id="KW-1185">Reference proteome</keyword>
<organism evidence="2">
    <name type="scientific">Volvox carteri f. nagariensis</name>
    <dbReference type="NCBI Taxonomy" id="3068"/>
    <lineage>
        <taxon>Eukaryota</taxon>
        <taxon>Viridiplantae</taxon>
        <taxon>Chlorophyta</taxon>
        <taxon>core chlorophytes</taxon>
        <taxon>Chlorophyceae</taxon>
        <taxon>CS clade</taxon>
        <taxon>Chlamydomonadales</taxon>
        <taxon>Volvocaceae</taxon>
        <taxon>Volvox</taxon>
    </lineage>
</organism>
<protein>
    <submittedName>
        <fullName evidence="1">Uncharacterized protein</fullName>
    </submittedName>
</protein>
<dbReference type="AlphaFoldDB" id="D8ULG6"/>
<proteinExistence type="predicted"/>
<reference evidence="1 2" key="1">
    <citation type="journal article" date="2010" name="Science">
        <title>Genomic analysis of organismal complexity in the multicellular green alga Volvox carteri.</title>
        <authorList>
            <person name="Prochnik S.E."/>
            <person name="Umen J."/>
            <person name="Nedelcu A.M."/>
            <person name="Hallmann A."/>
            <person name="Miller S.M."/>
            <person name="Nishii I."/>
            <person name="Ferris P."/>
            <person name="Kuo A."/>
            <person name="Mitros T."/>
            <person name="Fritz-Laylin L.K."/>
            <person name="Hellsten U."/>
            <person name="Chapman J."/>
            <person name="Simakov O."/>
            <person name="Rensing S.A."/>
            <person name="Terry A."/>
            <person name="Pangilinan J."/>
            <person name="Kapitonov V."/>
            <person name="Jurka J."/>
            <person name="Salamov A."/>
            <person name="Shapiro H."/>
            <person name="Schmutz J."/>
            <person name="Grimwood J."/>
            <person name="Lindquist E."/>
            <person name="Lucas S."/>
            <person name="Grigoriev I.V."/>
            <person name="Schmitt R."/>
            <person name="Kirk D."/>
            <person name="Rokhsar D.S."/>
        </authorList>
    </citation>
    <scope>NUCLEOTIDE SEQUENCE [LARGE SCALE GENOMIC DNA]</scope>
    <source>
        <strain evidence="2">f. Nagariensis / Eve</strain>
    </source>
</reference>
<accession>D8ULG6</accession>
<feature type="non-terminal residue" evidence="1">
    <location>
        <position position="1"/>
    </location>
</feature>
<dbReference type="GeneID" id="9621347"/>
<evidence type="ECO:0000313" key="1">
    <source>
        <dbReference type="EMBL" id="EFJ39434.1"/>
    </source>
</evidence>
<dbReference type="InParanoid" id="D8ULG6"/>
<dbReference type="PANTHER" id="PTHR33129:SF1">
    <property type="entry name" value="ATP-BINDING PROTEIN"/>
    <property type="match status" value="1"/>
</dbReference>
<name>D8ULG6_VOLCA</name>
<dbReference type="EMBL" id="GL378575">
    <property type="protein sequence ID" value="EFJ39434.1"/>
    <property type="molecule type" value="Genomic_DNA"/>
</dbReference>
<evidence type="ECO:0000313" key="2">
    <source>
        <dbReference type="Proteomes" id="UP000001058"/>
    </source>
</evidence>
<dbReference type="RefSeq" id="XP_002959502.1">
    <property type="nucleotide sequence ID" value="XM_002959456.1"/>
</dbReference>
<gene>
    <name evidence="1" type="ORF">VOLCADRAFT_100977</name>
</gene>
<dbReference type="InterPro" id="IPR052980">
    <property type="entry name" value="Crinkler_effector"/>
</dbReference>
<sequence length="528" mass="57777">KMYSAVPEATVEELYNCYGGVAWYVLQRPFENPSWGLPRLLQPLTRILATCNVQQVRAAMDAIDMGPEASHRLVHIVPYDNFKEKRLTFASDWVAEEFTKRAWIDEQDQVKSLMEYSAEAVKGILFEKVMHGVLAMGGKFDVVPLHPETLERGEEEELDIQACTESLRFTDDEASDMMSSIKNMYLRPVSGNFPVIDALKVPEMHLFQMTISRSKVLNADELENVLKRLGIPAPGQEGCQPSLYFVVHPGVYNKFKPTGKAAAGEPEVKLSAAEAAPRSPLLDGFVRVELDEQLAAAAAAATYSLMSGGKAAGRRGGAGSPAAAVVVLVPAVGLSFTGGAAIIPEPLPPAPGRPWFGHAGSKLITEAWLRSLPRRLVPLHHLLACGGGYRNSGPWECSEELAQLTVALHGSAVTDSSSVTYESGWRHFVHFCTEVAGVPEAGALPRQRGSDLNRDLVCLFIAHAVGRYTASTVIGTLSTLADWQWFMGVSPEAYISRDPLVKRTLGQALLRGWSRHRPRRRHPCPWGC</sequence>
<dbReference type="KEGG" id="vcn:VOLCADRAFT_100977"/>
<dbReference type="Proteomes" id="UP000001058">
    <property type="component" value="Unassembled WGS sequence"/>
</dbReference>
<dbReference type="PANTHER" id="PTHR33129">
    <property type="entry name" value="PROTEIN KINASE DOMAIN-CONTAINING PROTEIN-RELATED"/>
    <property type="match status" value="1"/>
</dbReference>